<dbReference type="AlphaFoldDB" id="A0A2U1TCF8"/>
<protein>
    <recommendedName>
        <fullName evidence="3">WYL domain-containing protein</fullName>
    </recommendedName>
</protein>
<dbReference type="RefSeq" id="WP_108963473.1">
    <property type="nucleotide sequence ID" value="NZ_QEFB01000013.1"/>
</dbReference>
<evidence type="ECO:0008006" key="3">
    <source>
        <dbReference type="Google" id="ProtNLM"/>
    </source>
</evidence>
<gene>
    <name evidence="1" type="ORF">DF223_12970</name>
</gene>
<proteinExistence type="predicted"/>
<sequence length="82" mass="9126">MLNDEAVEFLRGTTEGTRVVIRYSLDDGQATDALGWFMRGDDTACVIAGKRGMETVRFDRVIAAKEVPPPPAPRSPRRRDGY</sequence>
<evidence type="ECO:0000313" key="2">
    <source>
        <dbReference type="Proteomes" id="UP000244962"/>
    </source>
</evidence>
<evidence type="ECO:0000313" key="1">
    <source>
        <dbReference type="EMBL" id="PWC06490.1"/>
    </source>
</evidence>
<accession>A0A2U1TCF8</accession>
<reference evidence="2" key="1">
    <citation type="submission" date="2018-04" db="EMBL/GenBank/DDBJ databases">
        <authorList>
            <person name="Liu S."/>
            <person name="Wang Z."/>
            <person name="Li J."/>
        </authorList>
    </citation>
    <scope>NUCLEOTIDE SEQUENCE [LARGE SCALE GENOMIC DNA]</scope>
    <source>
        <strain evidence="2">622</strain>
    </source>
</reference>
<organism evidence="1 2">
    <name type="scientific">Mycetocola zhujimingii</name>
    <dbReference type="NCBI Taxonomy" id="2079792"/>
    <lineage>
        <taxon>Bacteria</taxon>
        <taxon>Bacillati</taxon>
        <taxon>Actinomycetota</taxon>
        <taxon>Actinomycetes</taxon>
        <taxon>Micrococcales</taxon>
        <taxon>Microbacteriaceae</taxon>
        <taxon>Mycetocola</taxon>
    </lineage>
</organism>
<dbReference type="Proteomes" id="UP000244962">
    <property type="component" value="Unassembled WGS sequence"/>
</dbReference>
<keyword evidence="2" id="KW-1185">Reference proteome</keyword>
<comment type="caution">
    <text evidence="1">The sequence shown here is derived from an EMBL/GenBank/DDBJ whole genome shotgun (WGS) entry which is preliminary data.</text>
</comment>
<dbReference type="EMBL" id="QEFB01000013">
    <property type="protein sequence ID" value="PWC06490.1"/>
    <property type="molecule type" value="Genomic_DNA"/>
</dbReference>
<name>A0A2U1TCF8_9MICO</name>